<name>A0A1V2IED9_9ACTN</name>
<dbReference type="Pfam" id="PF19870">
    <property type="entry name" value="DUF6343"/>
    <property type="match status" value="1"/>
</dbReference>
<evidence type="ECO:0000313" key="3">
    <source>
        <dbReference type="EMBL" id="ONH31487.1"/>
    </source>
</evidence>
<keyword evidence="2" id="KW-0812">Transmembrane</keyword>
<accession>A0A1V2IED9</accession>
<dbReference type="EMBL" id="MOMC01000016">
    <property type="protein sequence ID" value="ONH31487.1"/>
    <property type="molecule type" value="Genomic_DNA"/>
</dbReference>
<feature type="transmembrane region" description="Helical" evidence="2">
    <location>
        <begin position="38"/>
        <end position="58"/>
    </location>
</feature>
<feature type="transmembrane region" description="Helical" evidence="2">
    <location>
        <begin position="64"/>
        <end position="82"/>
    </location>
</feature>
<evidence type="ECO:0000256" key="1">
    <source>
        <dbReference type="SAM" id="MobiDB-lite"/>
    </source>
</evidence>
<dbReference type="Proteomes" id="UP000188929">
    <property type="component" value="Unassembled WGS sequence"/>
</dbReference>
<dbReference type="AlphaFoldDB" id="A0A1V2IED9"/>
<feature type="compositionally biased region" description="Polar residues" evidence="1">
    <location>
        <begin position="103"/>
        <end position="113"/>
    </location>
</feature>
<evidence type="ECO:0000313" key="4">
    <source>
        <dbReference type="Proteomes" id="UP000188929"/>
    </source>
</evidence>
<organism evidence="3 4">
    <name type="scientific">Pseudofrankia asymbiotica</name>
    <dbReference type="NCBI Taxonomy" id="1834516"/>
    <lineage>
        <taxon>Bacteria</taxon>
        <taxon>Bacillati</taxon>
        <taxon>Actinomycetota</taxon>
        <taxon>Actinomycetes</taxon>
        <taxon>Frankiales</taxon>
        <taxon>Frankiaceae</taxon>
        <taxon>Pseudofrankia</taxon>
    </lineage>
</organism>
<gene>
    <name evidence="3" type="ORF">BL253_08985</name>
</gene>
<comment type="caution">
    <text evidence="3">The sequence shown here is derived from an EMBL/GenBank/DDBJ whole genome shotgun (WGS) entry which is preliminary data.</text>
</comment>
<keyword evidence="4" id="KW-1185">Reference proteome</keyword>
<reference evidence="4" key="1">
    <citation type="submission" date="2016-10" db="EMBL/GenBank/DDBJ databases">
        <title>Frankia sp. NRRL B-16386 Genome sequencing.</title>
        <authorList>
            <person name="Ghodhbane-Gtari F."/>
            <person name="Swanson E."/>
            <person name="Gueddou A."/>
            <person name="Hezbri K."/>
            <person name="Ktari K."/>
            <person name="Nouioui I."/>
            <person name="Morris K."/>
            <person name="Simpson S."/>
            <person name="Abebe-Akele F."/>
            <person name="Thomas K."/>
            <person name="Gtari M."/>
            <person name="Tisa L.S."/>
        </authorList>
    </citation>
    <scope>NUCLEOTIDE SEQUENCE [LARGE SCALE GENOMIC DNA]</scope>
    <source>
        <strain evidence="4">NRRL B-16386</strain>
    </source>
</reference>
<evidence type="ECO:0000256" key="2">
    <source>
        <dbReference type="SAM" id="Phobius"/>
    </source>
</evidence>
<feature type="region of interest" description="Disordered" evidence="1">
    <location>
        <begin position="88"/>
        <end position="113"/>
    </location>
</feature>
<dbReference type="STRING" id="1834516.BL253_08985"/>
<proteinExistence type="predicted"/>
<protein>
    <submittedName>
        <fullName evidence="3">Uncharacterized protein</fullName>
    </submittedName>
</protein>
<feature type="region of interest" description="Disordered" evidence="1">
    <location>
        <begin position="1"/>
        <end position="20"/>
    </location>
</feature>
<dbReference type="InterPro" id="IPR045924">
    <property type="entry name" value="DUF6343"/>
</dbReference>
<sequence>MTRMLPPQRQPDAPRRSAGRFSAFTGAAPARSPMRLRAALALFGLVFCGVAAGLFAAAGWTVPAILLCVVGATALVDLAVICRRMRRHRRSRPPGFGPAAQPGNRTRSGSYPR</sequence>
<keyword evidence="2" id="KW-1133">Transmembrane helix</keyword>
<keyword evidence="2" id="KW-0472">Membrane</keyword>